<dbReference type="Pfam" id="PF01825">
    <property type="entry name" value="GPS"/>
    <property type="match status" value="1"/>
</dbReference>
<dbReference type="SMART" id="SM00369">
    <property type="entry name" value="LRR_TYP"/>
    <property type="match status" value="3"/>
</dbReference>
<dbReference type="InterPro" id="IPR051963">
    <property type="entry name" value="Adhesion_GPCR_A"/>
</dbReference>
<comment type="subcellular location">
    <subcellularLocation>
        <location evidence="1">Membrane</location>
        <topology evidence="1">Multi-pass membrane protein</topology>
    </subcellularLocation>
</comment>
<evidence type="ECO:0000256" key="8">
    <source>
        <dbReference type="ARBA" id="ARBA00023040"/>
    </source>
</evidence>
<dbReference type="SMART" id="SM00082">
    <property type="entry name" value="LRRCT"/>
    <property type="match status" value="1"/>
</dbReference>
<evidence type="ECO:0000256" key="6">
    <source>
        <dbReference type="ARBA" id="ARBA00022737"/>
    </source>
</evidence>
<evidence type="ECO:0000256" key="2">
    <source>
        <dbReference type="ARBA" id="ARBA00007343"/>
    </source>
</evidence>
<evidence type="ECO:0000259" key="17">
    <source>
        <dbReference type="PROSITE" id="PS50221"/>
    </source>
</evidence>
<protein>
    <submittedName>
        <fullName evidence="21">G-protein coupled receptor 125</fullName>
    </submittedName>
</protein>
<dbReference type="InterPro" id="IPR000203">
    <property type="entry name" value="GPS"/>
</dbReference>
<dbReference type="InterPro" id="IPR036445">
    <property type="entry name" value="GPCR_2_extracell_dom_sf"/>
</dbReference>
<dbReference type="GO" id="GO:0007166">
    <property type="term" value="P:cell surface receptor signaling pathway"/>
    <property type="evidence" value="ECO:0007669"/>
    <property type="project" value="InterPro"/>
</dbReference>
<dbReference type="InterPro" id="IPR007110">
    <property type="entry name" value="Ig-like_dom"/>
</dbReference>
<feature type="region of interest" description="Disordered" evidence="14">
    <location>
        <begin position="1404"/>
        <end position="1443"/>
    </location>
</feature>
<accession>A0A210Q2J9</accession>
<feature type="chain" id="PRO_5013233524" evidence="16">
    <location>
        <begin position="35"/>
        <end position="1624"/>
    </location>
</feature>
<keyword evidence="10" id="KW-1015">Disulfide bond</keyword>
<comment type="similarity">
    <text evidence="2">Belongs to the G-protein coupled receptor 2 family. Adhesion G-protein coupled receptor (ADGR) subfamily.</text>
</comment>
<dbReference type="PROSITE" id="PS50221">
    <property type="entry name" value="GAIN_B"/>
    <property type="match status" value="1"/>
</dbReference>
<dbReference type="InterPro" id="IPR036179">
    <property type="entry name" value="Ig-like_dom_sf"/>
</dbReference>
<dbReference type="InterPro" id="IPR001611">
    <property type="entry name" value="Leu-rich_rpt"/>
</dbReference>
<feature type="transmembrane region" description="Helical" evidence="15">
    <location>
        <begin position="796"/>
        <end position="820"/>
    </location>
</feature>
<proteinExistence type="inferred from homology"/>
<sequence>MSMLRKGFQIRMLSQKYPLLCVVIVMCVMFGVEACPPGCTCTTLKAKDDKSGETPRIGRGRKVNCAENLSPITSADQIRSLPLDTVIIDLSKNAITVLRRASFNRLSMLRKLDLSNNQISLIEAGAFEGLQKLEKLDLTYNNIGSVNTSMFTGMSSLQKLSLSYNKLNTIPEGTFSDLISLRKIDFKSDYLRCDCHLRWIAKWIKEKNIRIQPLTTCAVPKELKDRTVKSLKKKELHCDRPLELPLFEITPSKSQVVFEGDKIPFECQASVVDDNMHMFWVRKGGVVTTNRSAGIFVHTYTSQDRTMMTQRLLLDDLGKDDTGIWQCMVTTPQGNVSDDINIVVISSSALYCIAITSKTERGVYKWPKTVAGVRSELPCKRGRERLATYDCTPEGHWRDLNVDQCEFTSDTTRQLQSIGESLTDNLLSNSSGLLRTMRDLQRLVLIPNHLSYSTDLTLVSRALDRMAPFAYQQEELADVLLNIVSLLLNLPAGMFLSEQKASKACTRLVNVVEGIPHQQLSRKQNITKYSENIALEARTVSVEHFTGITCLAFTSIFSCQSGIVDTSSAFKKRQNNLQGSIQFPRSLLNNTGEVQTDTLNLQFILYKETKLFPITTPYHEDPAIGNHTRVTIVSSVLSANVSTPVKNLTDPIVLFFKVKRPAKNLVAAYWDFEANDGYGDWRTDGCQIIPDPNVTIVHCFHLSIFTILEVNSSSELDMGMMSGTLHLLPYPVYVGSCICLICLMAVIITYVSCFRFINVPKKLKHSVINICISILLLLIGFTMGVKRTDHHLACQIVGVGIHYLTLVAMFWITITSYNMLKKFNKINKPPAPPPEPVAMPLPPKPMLRFYLLAWGVPLIVCGITVAVSIDHYSEPEYCFLSWDPSIGAFYSPTGLLVLFNLIFFLRISRVIHKTTNNLNETDNTEEVNDIELTQSPDDGTTEIQALTSTRRPPEEDTESIASSVMDMERQPITQLYAVVAMLFLYILFYTCAGFAVAQPFKTIIPHQELIFSYLYGLTSSVFGIFMLVYFCLTRKDSCSSWRRFFFCDQNPVYDVNYQENNHVALSNGHVIHANNDIDIENKNYNITQEVTDGSVKQSNINLIPAAPFLSDRESSVTEPTDSNMPSFYNPKQNGIAKKFWDRQRHHSKLITKEMTKDFNGSGTDYFSGSEANHRGNTSDINTVMSIEIQIQPNGGSGRSIGISPPAKSQPLSQLNLYPTQLLLPAIKGSTGPIPKFSMLPLDRNIIPPVGGSVSPIMVTTSPCCSTVSYTGSQVAPAHGRSPSACSLGMRPYPSAFTPVPPRNNTLPKQGKIPDVQNNTTSTSPTQDYMMRNGSVPRLRDFDGQSQISDACPREKQWGMQVTNNYLNNNHHNNNHAAPGYDPLSRLSPQQKVGCTYKQYGSVDEHITSERPPPAYHFSRARSSSGGYSSDTSGRMQQNHEQSFLQEVHQRIPCDNSKMIVQDQNHTQPPTSLPPNNKSPVTPEVCNNANGKIFTTHDSDSQIHVRRSRGNDSDHNSEPTSQASHRRRHRSHDPQHRHSKHHKQSAKKQHSSSAEWEGTARQKMIPYAYVNYHYHDRVRQKLQRKHAPQTRAYPHLMEDSSSSSDSEGLDDIWVMQEKNKKETSV</sequence>
<feature type="transmembrane region" description="Helical" evidence="15">
    <location>
        <begin position="975"/>
        <end position="997"/>
    </location>
</feature>
<dbReference type="Pfam" id="PF00047">
    <property type="entry name" value="ig"/>
    <property type="match status" value="1"/>
</dbReference>
<feature type="compositionally biased region" description="Polar residues" evidence="14">
    <location>
        <begin position="1315"/>
        <end position="1326"/>
    </location>
</feature>
<keyword evidence="11 21" id="KW-0675">Receptor</keyword>
<feature type="signal peptide" evidence="16">
    <location>
        <begin position="1"/>
        <end position="34"/>
    </location>
</feature>
<dbReference type="InterPro" id="IPR017981">
    <property type="entry name" value="GPCR_2-like_7TM"/>
</dbReference>
<reference evidence="21 22" key="1">
    <citation type="journal article" date="2017" name="Nat. Ecol. Evol.">
        <title>Scallop genome provides insights into evolution of bilaterian karyotype and development.</title>
        <authorList>
            <person name="Wang S."/>
            <person name="Zhang J."/>
            <person name="Jiao W."/>
            <person name="Li J."/>
            <person name="Xun X."/>
            <person name="Sun Y."/>
            <person name="Guo X."/>
            <person name="Huan P."/>
            <person name="Dong B."/>
            <person name="Zhang L."/>
            <person name="Hu X."/>
            <person name="Sun X."/>
            <person name="Wang J."/>
            <person name="Zhao C."/>
            <person name="Wang Y."/>
            <person name="Wang D."/>
            <person name="Huang X."/>
            <person name="Wang R."/>
            <person name="Lv J."/>
            <person name="Li Y."/>
            <person name="Zhang Z."/>
            <person name="Liu B."/>
            <person name="Lu W."/>
            <person name="Hui Y."/>
            <person name="Liang J."/>
            <person name="Zhou Z."/>
            <person name="Hou R."/>
            <person name="Li X."/>
            <person name="Liu Y."/>
            <person name="Li H."/>
            <person name="Ning X."/>
            <person name="Lin Y."/>
            <person name="Zhao L."/>
            <person name="Xing Q."/>
            <person name="Dou J."/>
            <person name="Li Y."/>
            <person name="Mao J."/>
            <person name="Guo H."/>
            <person name="Dou H."/>
            <person name="Li T."/>
            <person name="Mu C."/>
            <person name="Jiang W."/>
            <person name="Fu Q."/>
            <person name="Fu X."/>
            <person name="Miao Y."/>
            <person name="Liu J."/>
            <person name="Yu Q."/>
            <person name="Li R."/>
            <person name="Liao H."/>
            <person name="Li X."/>
            <person name="Kong Y."/>
            <person name="Jiang Z."/>
            <person name="Chourrout D."/>
            <person name="Li R."/>
            <person name="Bao Z."/>
        </authorList>
    </citation>
    <scope>NUCLEOTIDE SEQUENCE [LARGE SCALE GENOMIC DNA]</scope>
    <source>
        <strain evidence="21 22">PY_sf001</strain>
    </source>
</reference>
<dbReference type="OrthoDB" id="10031018at2759"/>
<evidence type="ECO:0000256" key="10">
    <source>
        <dbReference type="ARBA" id="ARBA00023157"/>
    </source>
</evidence>
<keyword evidence="5 16" id="KW-0732">Signal</keyword>
<comment type="caution">
    <text evidence="21">The sequence shown here is derived from an EMBL/GenBank/DDBJ whole genome shotgun (WGS) entry which is preliminary data.</text>
</comment>
<evidence type="ECO:0000256" key="1">
    <source>
        <dbReference type="ARBA" id="ARBA00004141"/>
    </source>
</evidence>
<evidence type="ECO:0000256" key="3">
    <source>
        <dbReference type="ARBA" id="ARBA00022614"/>
    </source>
</evidence>
<evidence type="ECO:0000259" key="18">
    <source>
        <dbReference type="PROSITE" id="PS50227"/>
    </source>
</evidence>
<name>A0A210Q2J9_MIZYE</name>
<dbReference type="InterPro" id="IPR046338">
    <property type="entry name" value="GAIN_dom_sf"/>
</dbReference>
<feature type="region of interest" description="Disordered" evidence="14">
    <location>
        <begin position="1304"/>
        <end position="1329"/>
    </location>
</feature>
<dbReference type="Pfam" id="PF00002">
    <property type="entry name" value="7tm_2"/>
    <property type="match status" value="1"/>
</dbReference>
<evidence type="ECO:0000256" key="4">
    <source>
        <dbReference type="ARBA" id="ARBA00022692"/>
    </source>
</evidence>
<keyword evidence="22" id="KW-1185">Reference proteome</keyword>
<dbReference type="Gene3D" id="3.80.10.10">
    <property type="entry name" value="Ribonuclease Inhibitor"/>
    <property type="match status" value="2"/>
</dbReference>
<dbReference type="PANTHER" id="PTHR45930:SF4">
    <property type="entry name" value="ADHESION G PROTEIN-COUPLED RECEPTOR A3"/>
    <property type="match status" value="1"/>
</dbReference>
<feature type="domain" description="GAIN-B" evidence="17">
    <location>
        <begin position="553"/>
        <end position="715"/>
    </location>
</feature>
<evidence type="ECO:0000256" key="11">
    <source>
        <dbReference type="ARBA" id="ARBA00023170"/>
    </source>
</evidence>
<evidence type="ECO:0000259" key="20">
    <source>
        <dbReference type="PROSITE" id="PS50835"/>
    </source>
</evidence>
<keyword evidence="9 15" id="KW-0472">Membrane</keyword>
<feature type="domain" description="Ig-like" evidence="20">
    <location>
        <begin position="245"/>
        <end position="337"/>
    </location>
</feature>
<dbReference type="Proteomes" id="UP000242188">
    <property type="component" value="Unassembled WGS sequence"/>
</dbReference>
<dbReference type="Gene3D" id="2.60.220.50">
    <property type="match status" value="1"/>
</dbReference>
<dbReference type="SUPFAM" id="SSF48726">
    <property type="entry name" value="Immunoglobulin"/>
    <property type="match status" value="1"/>
</dbReference>
<feature type="region of interest" description="Disordered" evidence="14">
    <location>
        <begin position="1463"/>
        <end position="1557"/>
    </location>
</feature>
<feature type="transmembrane region" description="Helical" evidence="15">
    <location>
        <begin position="1009"/>
        <end position="1032"/>
    </location>
</feature>
<keyword evidence="12" id="KW-0807">Transducer</keyword>
<gene>
    <name evidence="21" type="ORF">KP79_PYT17642</name>
</gene>
<dbReference type="InterPro" id="IPR000483">
    <property type="entry name" value="Cys-rich_flank_reg_C"/>
</dbReference>
<evidence type="ECO:0000313" key="21">
    <source>
        <dbReference type="EMBL" id="OWF42899.1"/>
    </source>
</evidence>
<dbReference type="GO" id="GO:0004930">
    <property type="term" value="F:G protein-coupled receptor activity"/>
    <property type="evidence" value="ECO:0007669"/>
    <property type="project" value="UniProtKB-KW"/>
</dbReference>
<evidence type="ECO:0000256" key="14">
    <source>
        <dbReference type="SAM" id="MobiDB-lite"/>
    </source>
</evidence>
<dbReference type="SMART" id="SM00409">
    <property type="entry name" value="IG"/>
    <property type="match status" value="1"/>
</dbReference>
<dbReference type="STRING" id="6573.A0A210Q2J9"/>
<dbReference type="SUPFAM" id="SSF111418">
    <property type="entry name" value="Hormone receptor domain"/>
    <property type="match status" value="1"/>
</dbReference>
<keyword evidence="6" id="KW-0677">Repeat</keyword>
<dbReference type="InterPro" id="IPR058808">
    <property type="entry name" value="GAIN_ADGRA2/3"/>
</dbReference>
<evidence type="ECO:0000256" key="7">
    <source>
        <dbReference type="ARBA" id="ARBA00022989"/>
    </source>
</evidence>
<feature type="transmembrane region" description="Helical" evidence="15">
    <location>
        <begin position="889"/>
        <end position="907"/>
    </location>
</feature>
<feature type="compositionally biased region" description="Basic residues" evidence="14">
    <location>
        <begin position="1523"/>
        <end position="1549"/>
    </location>
</feature>
<keyword evidence="3" id="KW-0433">Leucine-rich repeat</keyword>
<dbReference type="PROSITE" id="PS51450">
    <property type="entry name" value="LRR"/>
    <property type="match status" value="2"/>
</dbReference>
<dbReference type="PROSITE" id="PS50261">
    <property type="entry name" value="G_PROTEIN_RECEP_F2_4"/>
    <property type="match status" value="1"/>
</dbReference>
<keyword evidence="7 15" id="KW-1133">Transmembrane helix</keyword>
<dbReference type="EMBL" id="NEDP02005205">
    <property type="protein sequence ID" value="OWF42899.1"/>
    <property type="molecule type" value="Genomic_DNA"/>
</dbReference>
<dbReference type="PROSITE" id="PS50227">
    <property type="entry name" value="G_PROTEIN_RECEP_F2_3"/>
    <property type="match status" value="1"/>
</dbReference>
<evidence type="ECO:0000256" key="15">
    <source>
        <dbReference type="SAM" id="Phobius"/>
    </source>
</evidence>
<dbReference type="GO" id="GO:0005886">
    <property type="term" value="C:plasma membrane"/>
    <property type="evidence" value="ECO:0007669"/>
    <property type="project" value="TreeGrafter"/>
</dbReference>
<organism evidence="21 22">
    <name type="scientific">Mizuhopecten yessoensis</name>
    <name type="common">Japanese scallop</name>
    <name type="synonym">Patinopecten yessoensis</name>
    <dbReference type="NCBI Taxonomy" id="6573"/>
    <lineage>
        <taxon>Eukaryota</taxon>
        <taxon>Metazoa</taxon>
        <taxon>Spiralia</taxon>
        <taxon>Lophotrochozoa</taxon>
        <taxon>Mollusca</taxon>
        <taxon>Bivalvia</taxon>
        <taxon>Autobranchia</taxon>
        <taxon>Pteriomorphia</taxon>
        <taxon>Pectinida</taxon>
        <taxon>Pectinoidea</taxon>
        <taxon>Pectinidae</taxon>
        <taxon>Mizuhopecten</taxon>
    </lineage>
</organism>
<evidence type="ECO:0000256" key="5">
    <source>
        <dbReference type="ARBA" id="ARBA00022729"/>
    </source>
</evidence>
<keyword evidence="4 15" id="KW-0812">Transmembrane</keyword>
<dbReference type="SUPFAM" id="SSF52058">
    <property type="entry name" value="L domain-like"/>
    <property type="match status" value="1"/>
</dbReference>
<feature type="transmembrane region" description="Helical" evidence="15">
    <location>
        <begin position="766"/>
        <end position="784"/>
    </location>
</feature>
<evidence type="ECO:0000256" key="12">
    <source>
        <dbReference type="ARBA" id="ARBA00023224"/>
    </source>
</evidence>
<feature type="compositionally biased region" description="Polar residues" evidence="14">
    <location>
        <begin position="1463"/>
        <end position="1489"/>
    </location>
</feature>
<dbReference type="Pfam" id="PF13855">
    <property type="entry name" value="LRR_8"/>
    <property type="match status" value="1"/>
</dbReference>
<dbReference type="PANTHER" id="PTHR45930">
    <property type="entry name" value="G-PROTEIN COUPLED RECEPTOR 124-LIKE PROTEIN"/>
    <property type="match status" value="1"/>
</dbReference>
<feature type="compositionally biased region" description="Basic and acidic residues" evidence="14">
    <location>
        <begin position="1494"/>
        <end position="1516"/>
    </location>
</feature>
<dbReference type="PROSITE" id="PS50835">
    <property type="entry name" value="IG_LIKE"/>
    <property type="match status" value="1"/>
</dbReference>
<feature type="region of interest" description="Disordered" evidence="14">
    <location>
        <begin position="1579"/>
        <end position="1611"/>
    </location>
</feature>
<evidence type="ECO:0000256" key="9">
    <source>
        <dbReference type="ARBA" id="ARBA00023136"/>
    </source>
</evidence>
<dbReference type="InterPro" id="IPR013151">
    <property type="entry name" value="Immunoglobulin_dom"/>
</dbReference>
<dbReference type="InterPro" id="IPR003591">
    <property type="entry name" value="Leu-rich_rpt_typical-subtyp"/>
</dbReference>
<feature type="transmembrane region" description="Helical" evidence="15">
    <location>
        <begin position="730"/>
        <end position="754"/>
    </location>
</feature>
<dbReference type="InterPro" id="IPR001879">
    <property type="entry name" value="GPCR_2_extracellular_dom"/>
</dbReference>
<dbReference type="InterPro" id="IPR032675">
    <property type="entry name" value="LRR_dom_sf"/>
</dbReference>
<evidence type="ECO:0000256" key="16">
    <source>
        <dbReference type="SAM" id="SignalP"/>
    </source>
</evidence>
<dbReference type="InterPro" id="IPR013783">
    <property type="entry name" value="Ig-like_fold"/>
</dbReference>
<dbReference type="InterPro" id="IPR057244">
    <property type="entry name" value="GAIN_B"/>
</dbReference>
<dbReference type="Gene3D" id="1.20.1070.10">
    <property type="entry name" value="Rhodopsin 7-helix transmembrane proteins"/>
    <property type="match status" value="1"/>
</dbReference>
<dbReference type="InterPro" id="IPR000832">
    <property type="entry name" value="GPCR_2_secretin-like"/>
</dbReference>
<dbReference type="Gene3D" id="2.60.40.10">
    <property type="entry name" value="Immunoglobulins"/>
    <property type="match status" value="1"/>
</dbReference>
<feature type="compositionally biased region" description="Low complexity" evidence="14">
    <location>
        <begin position="1420"/>
        <end position="1434"/>
    </location>
</feature>
<dbReference type="Pfam" id="PF26588">
    <property type="entry name" value="GAIN_ADGRA3"/>
    <property type="match status" value="1"/>
</dbReference>
<evidence type="ECO:0000256" key="13">
    <source>
        <dbReference type="ARBA" id="ARBA00023319"/>
    </source>
</evidence>
<keyword evidence="13" id="KW-0393">Immunoglobulin domain</keyword>
<feature type="domain" description="G-protein coupled receptors family 2 profile 2" evidence="19">
    <location>
        <begin position="728"/>
        <end position="1034"/>
    </location>
</feature>
<keyword evidence="8" id="KW-0297">G-protein coupled receptor</keyword>
<evidence type="ECO:0000313" key="22">
    <source>
        <dbReference type="Proteomes" id="UP000242188"/>
    </source>
</evidence>
<feature type="domain" description="G-protein coupled receptors family 2 profile 1" evidence="18">
    <location>
        <begin position="326"/>
        <end position="409"/>
    </location>
</feature>
<evidence type="ECO:0000259" key="19">
    <source>
        <dbReference type="PROSITE" id="PS50261"/>
    </source>
</evidence>
<feature type="transmembrane region" description="Helical" evidence="15">
    <location>
        <begin position="849"/>
        <end position="869"/>
    </location>
</feature>
<dbReference type="InterPro" id="IPR003599">
    <property type="entry name" value="Ig_sub"/>
</dbReference>